<proteinExistence type="predicted"/>
<dbReference type="InterPro" id="IPR039421">
    <property type="entry name" value="Type_1_exporter"/>
</dbReference>
<comment type="subcellular location">
    <subcellularLocation>
        <location evidence="1">Cell membrane</location>
        <topology evidence="1">Multi-pass membrane protein</topology>
    </subcellularLocation>
</comment>
<dbReference type="InterPro" id="IPR003439">
    <property type="entry name" value="ABC_transporter-like_ATP-bd"/>
</dbReference>
<dbReference type="Pfam" id="PF00005">
    <property type="entry name" value="ABC_tran"/>
    <property type="match status" value="1"/>
</dbReference>
<dbReference type="RefSeq" id="WP_188894328.1">
    <property type="nucleotide sequence ID" value="NZ_BMMZ01000002.1"/>
</dbReference>
<organism evidence="7 8">
    <name type="scientific">Microlunatus endophyticus</name>
    <dbReference type="NCBI Taxonomy" id="1716077"/>
    <lineage>
        <taxon>Bacteria</taxon>
        <taxon>Bacillati</taxon>
        <taxon>Actinomycetota</taxon>
        <taxon>Actinomycetes</taxon>
        <taxon>Propionibacteriales</taxon>
        <taxon>Propionibacteriaceae</taxon>
        <taxon>Microlunatus</taxon>
    </lineage>
</organism>
<evidence type="ECO:0000256" key="1">
    <source>
        <dbReference type="ARBA" id="ARBA00004651"/>
    </source>
</evidence>
<dbReference type="InterPro" id="IPR027417">
    <property type="entry name" value="P-loop_NTPase"/>
</dbReference>
<dbReference type="InterPro" id="IPR036640">
    <property type="entry name" value="ABC1_TM_sf"/>
</dbReference>
<dbReference type="EMBL" id="BMMZ01000002">
    <property type="protein sequence ID" value="GGL56086.1"/>
    <property type="molecule type" value="Genomic_DNA"/>
</dbReference>
<dbReference type="PROSITE" id="PS50893">
    <property type="entry name" value="ABC_TRANSPORTER_2"/>
    <property type="match status" value="1"/>
</dbReference>
<keyword evidence="3" id="KW-1133">Transmembrane helix</keyword>
<feature type="domain" description="ABC transporter" evidence="6">
    <location>
        <begin position="85"/>
        <end position="279"/>
    </location>
</feature>
<dbReference type="GO" id="GO:0034040">
    <property type="term" value="F:ATPase-coupled lipid transmembrane transporter activity"/>
    <property type="evidence" value="ECO:0007669"/>
    <property type="project" value="TreeGrafter"/>
</dbReference>
<dbReference type="Gene3D" id="1.20.1560.10">
    <property type="entry name" value="ABC transporter type 1, transmembrane domain"/>
    <property type="match status" value="1"/>
</dbReference>
<dbReference type="GO" id="GO:0005524">
    <property type="term" value="F:ATP binding"/>
    <property type="evidence" value="ECO:0007669"/>
    <property type="project" value="InterPro"/>
</dbReference>
<feature type="compositionally biased region" description="Basic and acidic residues" evidence="5">
    <location>
        <begin position="199"/>
        <end position="225"/>
    </location>
</feature>
<protein>
    <recommendedName>
        <fullName evidence="6">ABC transporter domain-containing protein</fullName>
    </recommendedName>
</protein>
<dbReference type="AlphaFoldDB" id="A0A917S4B2"/>
<evidence type="ECO:0000313" key="7">
    <source>
        <dbReference type="EMBL" id="GGL56086.1"/>
    </source>
</evidence>
<evidence type="ECO:0000256" key="4">
    <source>
        <dbReference type="ARBA" id="ARBA00023136"/>
    </source>
</evidence>
<evidence type="ECO:0000256" key="2">
    <source>
        <dbReference type="ARBA" id="ARBA00022692"/>
    </source>
</evidence>
<feature type="region of interest" description="Disordered" evidence="5">
    <location>
        <begin position="181"/>
        <end position="225"/>
    </location>
</feature>
<keyword evidence="4" id="KW-0472">Membrane</keyword>
<gene>
    <name evidence="7" type="ORF">GCM10011575_13090</name>
</gene>
<dbReference type="SUPFAM" id="SSF52540">
    <property type="entry name" value="P-loop containing nucleoside triphosphate hydrolases"/>
    <property type="match status" value="1"/>
</dbReference>
<evidence type="ECO:0000256" key="5">
    <source>
        <dbReference type="SAM" id="MobiDB-lite"/>
    </source>
</evidence>
<evidence type="ECO:0000256" key="3">
    <source>
        <dbReference type="ARBA" id="ARBA00022989"/>
    </source>
</evidence>
<evidence type="ECO:0000313" key="8">
    <source>
        <dbReference type="Proteomes" id="UP000613840"/>
    </source>
</evidence>
<keyword evidence="2" id="KW-0812">Transmembrane</keyword>
<keyword evidence="8" id="KW-1185">Reference proteome</keyword>
<sequence>MAFTALVATRAALVTGQQLTAARTIPLVVPGIAMLLPLEAIVGTSTALSAWQASQQRVRSVLDAPRLPEPDRTGIVAPRIADHRIDFDDVCFGYPGRGPLLRGVDLEIVAAGTTALVGVSGSGKTTLTKLIARFHDGDSGAVRIGGVDVRDPTACEVLDQVSVVFQDVFLLDTTIEENIRVGNPPGSASALPSHGRCAKTPDRSSRRGDRLAGHRERCGRAGRDRGTGPRSYVLIIAHRLETVAAADRIAVLHSGRIIESGTHTELLGAAGRYAEFWNQRHRADGSRLSNR</sequence>
<accession>A0A917S4B2</accession>
<reference evidence="7" key="2">
    <citation type="submission" date="2020-09" db="EMBL/GenBank/DDBJ databases">
        <authorList>
            <person name="Sun Q."/>
            <person name="Zhou Y."/>
        </authorList>
    </citation>
    <scope>NUCLEOTIDE SEQUENCE</scope>
    <source>
        <strain evidence="7">CGMCC 4.7306</strain>
    </source>
</reference>
<evidence type="ECO:0000259" key="6">
    <source>
        <dbReference type="PROSITE" id="PS50893"/>
    </source>
</evidence>
<comment type="caution">
    <text evidence="7">The sequence shown here is derived from an EMBL/GenBank/DDBJ whole genome shotgun (WGS) entry which is preliminary data.</text>
</comment>
<dbReference type="GO" id="GO:0005886">
    <property type="term" value="C:plasma membrane"/>
    <property type="evidence" value="ECO:0007669"/>
    <property type="project" value="UniProtKB-SubCell"/>
</dbReference>
<dbReference type="PANTHER" id="PTHR24221:SF654">
    <property type="entry name" value="ATP-BINDING CASSETTE SUB-FAMILY B MEMBER 6"/>
    <property type="match status" value="1"/>
</dbReference>
<dbReference type="Proteomes" id="UP000613840">
    <property type="component" value="Unassembled WGS sequence"/>
</dbReference>
<dbReference type="GO" id="GO:0016887">
    <property type="term" value="F:ATP hydrolysis activity"/>
    <property type="evidence" value="ECO:0007669"/>
    <property type="project" value="InterPro"/>
</dbReference>
<dbReference type="PANTHER" id="PTHR24221">
    <property type="entry name" value="ATP-BINDING CASSETTE SUB-FAMILY B"/>
    <property type="match status" value="1"/>
</dbReference>
<reference evidence="7" key="1">
    <citation type="journal article" date="2014" name="Int. J. Syst. Evol. Microbiol.">
        <title>Complete genome sequence of Corynebacterium casei LMG S-19264T (=DSM 44701T), isolated from a smear-ripened cheese.</title>
        <authorList>
            <consortium name="US DOE Joint Genome Institute (JGI-PGF)"/>
            <person name="Walter F."/>
            <person name="Albersmeier A."/>
            <person name="Kalinowski J."/>
            <person name="Ruckert C."/>
        </authorList>
    </citation>
    <scope>NUCLEOTIDE SEQUENCE</scope>
    <source>
        <strain evidence="7">CGMCC 4.7306</strain>
    </source>
</reference>
<name>A0A917S4B2_9ACTN</name>
<dbReference type="Gene3D" id="3.40.50.300">
    <property type="entry name" value="P-loop containing nucleotide triphosphate hydrolases"/>
    <property type="match status" value="2"/>
</dbReference>